<dbReference type="AlphaFoldDB" id="A0AAD4BGG8"/>
<name>A0AAD4BGG8_BOLED</name>
<evidence type="ECO:0000256" key="4">
    <source>
        <dbReference type="ARBA" id="ARBA00023163"/>
    </source>
</evidence>
<dbReference type="Proteomes" id="UP001194468">
    <property type="component" value="Unassembled WGS sequence"/>
</dbReference>
<accession>A0AAD4BGG8</accession>
<sequence>MWCVVANSNKSRVVNSRLSFRHIRNPAFLLPLVVSDTPLDIDLPHSLHGIFYRAAEHPRIRTAQACNKCRVRKAKGRCSGERPICERCRIRGLVCQYPIEERTRRGGPPSRIAHAVHSKNDHSFTRFFDNVHTVV</sequence>
<dbReference type="PANTHER" id="PTHR47338">
    <property type="entry name" value="ZN(II)2CYS6 TRANSCRIPTION FACTOR (EUROFUNG)-RELATED"/>
    <property type="match status" value="1"/>
</dbReference>
<keyword evidence="3" id="KW-0805">Transcription regulation</keyword>
<keyword evidence="8" id="KW-1185">Reference proteome</keyword>
<dbReference type="Gene3D" id="4.10.240.10">
    <property type="entry name" value="Zn(2)-C6 fungal-type DNA-binding domain"/>
    <property type="match status" value="1"/>
</dbReference>
<evidence type="ECO:0000313" key="7">
    <source>
        <dbReference type="EMBL" id="KAF8428499.1"/>
    </source>
</evidence>
<evidence type="ECO:0000256" key="1">
    <source>
        <dbReference type="ARBA" id="ARBA00004123"/>
    </source>
</evidence>
<reference evidence="7" key="1">
    <citation type="submission" date="2019-10" db="EMBL/GenBank/DDBJ databases">
        <authorList>
            <consortium name="DOE Joint Genome Institute"/>
            <person name="Kuo A."/>
            <person name="Miyauchi S."/>
            <person name="Kiss E."/>
            <person name="Drula E."/>
            <person name="Kohler A."/>
            <person name="Sanchez-Garcia M."/>
            <person name="Andreopoulos B."/>
            <person name="Barry K.W."/>
            <person name="Bonito G."/>
            <person name="Buee M."/>
            <person name="Carver A."/>
            <person name="Chen C."/>
            <person name="Cichocki N."/>
            <person name="Clum A."/>
            <person name="Culley D."/>
            <person name="Crous P.W."/>
            <person name="Fauchery L."/>
            <person name="Girlanda M."/>
            <person name="Hayes R."/>
            <person name="Keri Z."/>
            <person name="LaButti K."/>
            <person name="Lipzen A."/>
            <person name="Lombard V."/>
            <person name="Magnuson J."/>
            <person name="Maillard F."/>
            <person name="Morin E."/>
            <person name="Murat C."/>
            <person name="Nolan M."/>
            <person name="Ohm R."/>
            <person name="Pangilinan J."/>
            <person name="Pereira M."/>
            <person name="Perotto S."/>
            <person name="Peter M."/>
            <person name="Riley R."/>
            <person name="Sitrit Y."/>
            <person name="Stielow B."/>
            <person name="Szollosi G."/>
            <person name="Zifcakova L."/>
            <person name="Stursova M."/>
            <person name="Spatafora J.W."/>
            <person name="Tedersoo L."/>
            <person name="Vaario L.-M."/>
            <person name="Yamada A."/>
            <person name="Yan M."/>
            <person name="Wang P."/>
            <person name="Xu J."/>
            <person name="Bruns T."/>
            <person name="Baldrian P."/>
            <person name="Vilgalys R."/>
            <person name="Henrissat B."/>
            <person name="Grigoriev I.V."/>
            <person name="Hibbett D."/>
            <person name="Nagy L.G."/>
            <person name="Martin F.M."/>
        </authorList>
    </citation>
    <scope>NUCLEOTIDE SEQUENCE</scope>
    <source>
        <strain evidence="7">BED1</strain>
    </source>
</reference>
<dbReference type="PROSITE" id="PS50048">
    <property type="entry name" value="ZN2_CY6_FUNGAL_2"/>
    <property type="match status" value="1"/>
</dbReference>
<comment type="subcellular location">
    <subcellularLocation>
        <location evidence="1">Nucleus</location>
    </subcellularLocation>
</comment>
<dbReference type="InterPro" id="IPR036864">
    <property type="entry name" value="Zn2-C6_fun-type_DNA-bd_sf"/>
</dbReference>
<dbReference type="CDD" id="cd00067">
    <property type="entry name" value="GAL4"/>
    <property type="match status" value="1"/>
</dbReference>
<keyword evidence="2" id="KW-0479">Metal-binding</keyword>
<dbReference type="GO" id="GO:0008270">
    <property type="term" value="F:zinc ion binding"/>
    <property type="evidence" value="ECO:0007669"/>
    <property type="project" value="InterPro"/>
</dbReference>
<dbReference type="PANTHER" id="PTHR47338:SF5">
    <property type="entry name" value="ZN(II)2CYS6 TRANSCRIPTION FACTOR (EUROFUNG)"/>
    <property type="match status" value="1"/>
</dbReference>
<dbReference type="GO" id="GO:0000981">
    <property type="term" value="F:DNA-binding transcription factor activity, RNA polymerase II-specific"/>
    <property type="evidence" value="ECO:0007669"/>
    <property type="project" value="InterPro"/>
</dbReference>
<dbReference type="SMART" id="SM00066">
    <property type="entry name" value="GAL4"/>
    <property type="match status" value="1"/>
</dbReference>
<dbReference type="InterPro" id="IPR050815">
    <property type="entry name" value="TF_fung"/>
</dbReference>
<feature type="domain" description="Zn(2)-C6 fungal-type" evidence="6">
    <location>
        <begin position="65"/>
        <end position="97"/>
    </location>
</feature>
<evidence type="ECO:0000313" key="8">
    <source>
        <dbReference type="Proteomes" id="UP001194468"/>
    </source>
</evidence>
<keyword evidence="4" id="KW-0804">Transcription</keyword>
<evidence type="ECO:0000256" key="2">
    <source>
        <dbReference type="ARBA" id="ARBA00022723"/>
    </source>
</evidence>
<evidence type="ECO:0000256" key="3">
    <source>
        <dbReference type="ARBA" id="ARBA00023015"/>
    </source>
</evidence>
<comment type="caution">
    <text evidence="7">The sequence shown here is derived from an EMBL/GenBank/DDBJ whole genome shotgun (WGS) entry which is preliminary data.</text>
</comment>
<reference evidence="7" key="2">
    <citation type="journal article" date="2020" name="Nat. Commun.">
        <title>Large-scale genome sequencing of mycorrhizal fungi provides insights into the early evolution of symbiotic traits.</title>
        <authorList>
            <person name="Miyauchi S."/>
            <person name="Kiss E."/>
            <person name="Kuo A."/>
            <person name="Drula E."/>
            <person name="Kohler A."/>
            <person name="Sanchez-Garcia M."/>
            <person name="Morin E."/>
            <person name="Andreopoulos B."/>
            <person name="Barry K.W."/>
            <person name="Bonito G."/>
            <person name="Buee M."/>
            <person name="Carver A."/>
            <person name="Chen C."/>
            <person name="Cichocki N."/>
            <person name="Clum A."/>
            <person name="Culley D."/>
            <person name="Crous P.W."/>
            <person name="Fauchery L."/>
            <person name="Girlanda M."/>
            <person name="Hayes R.D."/>
            <person name="Keri Z."/>
            <person name="LaButti K."/>
            <person name="Lipzen A."/>
            <person name="Lombard V."/>
            <person name="Magnuson J."/>
            <person name="Maillard F."/>
            <person name="Murat C."/>
            <person name="Nolan M."/>
            <person name="Ohm R.A."/>
            <person name="Pangilinan J."/>
            <person name="Pereira M.F."/>
            <person name="Perotto S."/>
            <person name="Peter M."/>
            <person name="Pfister S."/>
            <person name="Riley R."/>
            <person name="Sitrit Y."/>
            <person name="Stielow J.B."/>
            <person name="Szollosi G."/>
            <person name="Zifcakova L."/>
            <person name="Stursova M."/>
            <person name="Spatafora J.W."/>
            <person name="Tedersoo L."/>
            <person name="Vaario L.M."/>
            <person name="Yamada A."/>
            <person name="Yan M."/>
            <person name="Wang P."/>
            <person name="Xu J."/>
            <person name="Bruns T."/>
            <person name="Baldrian P."/>
            <person name="Vilgalys R."/>
            <person name="Dunand C."/>
            <person name="Henrissat B."/>
            <person name="Grigoriev I.V."/>
            <person name="Hibbett D."/>
            <person name="Nagy L.G."/>
            <person name="Martin F.M."/>
        </authorList>
    </citation>
    <scope>NUCLEOTIDE SEQUENCE</scope>
    <source>
        <strain evidence="7">BED1</strain>
    </source>
</reference>
<dbReference type="InterPro" id="IPR001138">
    <property type="entry name" value="Zn2Cys6_DnaBD"/>
</dbReference>
<protein>
    <recommendedName>
        <fullName evidence="6">Zn(2)-C6 fungal-type domain-containing protein</fullName>
    </recommendedName>
</protein>
<organism evidence="7 8">
    <name type="scientific">Boletus edulis BED1</name>
    <dbReference type="NCBI Taxonomy" id="1328754"/>
    <lineage>
        <taxon>Eukaryota</taxon>
        <taxon>Fungi</taxon>
        <taxon>Dikarya</taxon>
        <taxon>Basidiomycota</taxon>
        <taxon>Agaricomycotina</taxon>
        <taxon>Agaricomycetes</taxon>
        <taxon>Agaricomycetidae</taxon>
        <taxon>Boletales</taxon>
        <taxon>Boletineae</taxon>
        <taxon>Boletaceae</taxon>
        <taxon>Boletoideae</taxon>
        <taxon>Boletus</taxon>
    </lineage>
</organism>
<evidence type="ECO:0000256" key="5">
    <source>
        <dbReference type="ARBA" id="ARBA00023242"/>
    </source>
</evidence>
<dbReference type="EMBL" id="WHUW01000072">
    <property type="protein sequence ID" value="KAF8428499.1"/>
    <property type="molecule type" value="Genomic_DNA"/>
</dbReference>
<proteinExistence type="predicted"/>
<gene>
    <name evidence="7" type="ORF">L210DRAFT_3564040</name>
</gene>
<dbReference type="SUPFAM" id="SSF57701">
    <property type="entry name" value="Zn2/Cys6 DNA-binding domain"/>
    <property type="match status" value="1"/>
</dbReference>
<dbReference type="GO" id="GO:0005634">
    <property type="term" value="C:nucleus"/>
    <property type="evidence" value="ECO:0007669"/>
    <property type="project" value="UniProtKB-SubCell"/>
</dbReference>
<keyword evidence="5" id="KW-0539">Nucleus</keyword>
<dbReference type="Pfam" id="PF00172">
    <property type="entry name" value="Zn_clus"/>
    <property type="match status" value="1"/>
</dbReference>
<evidence type="ECO:0000259" key="6">
    <source>
        <dbReference type="PROSITE" id="PS50048"/>
    </source>
</evidence>